<organism evidence="1 2">
    <name type="scientific">Kickxella alabastrina</name>
    <dbReference type="NCBI Taxonomy" id="61397"/>
    <lineage>
        <taxon>Eukaryota</taxon>
        <taxon>Fungi</taxon>
        <taxon>Fungi incertae sedis</taxon>
        <taxon>Zoopagomycota</taxon>
        <taxon>Kickxellomycotina</taxon>
        <taxon>Kickxellomycetes</taxon>
        <taxon>Kickxellales</taxon>
        <taxon>Kickxellaceae</taxon>
        <taxon>Kickxella</taxon>
    </lineage>
</organism>
<evidence type="ECO:0000313" key="2">
    <source>
        <dbReference type="Proteomes" id="UP001150581"/>
    </source>
</evidence>
<gene>
    <name evidence="1" type="ORF">LPJ66_001965</name>
</gene>
<accession>A0ACC1IRQ5</accession>
<sequence length="233" mass="24492">MLQPNDLAIASSTGRIFTSGMRWTSDSVVGDGDLWTCDKDGVAKSLGTFMRTNGIEVSPDEKTLYLSEAGNKGGSVVSNVIHAFDLDAATGDVSNKRTFVDFAQLDQSEATDIDGMRTDVDGNLYVSRNGLGQVAVFAPAGELTAYINATSIDFVSNLEFGGPNGTDLYLIGRCKEDETKGCADVLKGSVQGRAFSNLQPSAAAPTATPTDEPNASSTDKSATSPTVRRCPSK</sequence>
<proteinExistence type="predicted"/>
<keyword evidence="2" id="KW-1185">Reference proteome</keyword>
<dbReference type="EMBL" id="JANBPG010000134">
    <property type="protein sequence ID" value="KAJ1899681.1"/>
    <property type="molecule type" value="Genomic_DNA"/>
</dbReference>
<comment type="caution">
    <text evidence="1">The sequence shown here is derived from an EMBL/GenBank/DDBJ whole genome shotgun (WGS) entry which is preliminary data.</text>
</comment>
<protein>
    <submittedName>
        <fullName evidence="1">Uncharacterized protein</fullName>
    </submittedName>
</protein>
<name>A0ACC1IRQ5_9FUNG</name>
<reference evidence="1" key="1">
    <citation type="submission" date="2022-07" db="EMBL/GenBank/DDBJ databases">
        <title>Phylogenomic reconstructions and comparative analyses of Kickxellomycotina fungi.</title>
        <authorList>
            <person name="Reynolds N.K."/>
            <person name="Stajich J.E."/>
            <person name="Barry K."/>
            <person name="Grigoriev I.V."/>
            <person name="Crous P."/>
            <person name="Smith M.E."/>
        </authorList>
    </citation>
    <scope>NUCLEOTIDE SEQUENCE</scope>
    <source>
        <strain evidence="1">Benny 63K</strain>
    </source>
</reference>
<evidence type="ECO:0000313" key="1">
    <source>
        <dbReference type="EMBL" id="KAJ1899681.1"/>
    </source>
</evidence>
<dbReference type="Proteomes" id="UP001150581">
    <property type="component" value="Unassembled WGS sequence"/>
</dbReference>